<gene>
    <name evidence="1" type="ORF">EVAR_32107_1</name>
</gene>
<evidence type="ECO:0000313" key="1">
    <source>
        <dbReference type="EMBL" id="GBP33609.1"/>
    </source>
</evidence>
<sequence>MVWHGSMAEQKFLKAPPSLSSCTQYTQRTFRVRRQASNSRYSRTMIPRCIIVHGTKIKLSSTSRGPAMTWFNGSERRGSRSNQAIAPHSTRPLSCQDMSHAVGTPACCAAAFDESVKAFQLIALADLSFFQWDFFNGFQPHTTRVRRRADVRYPELLAGTDARGLTAAARLTLRGTPHTRIRAEPDTTERGSKEHCHAVTH</sequence>
<reference evidence="1 2" key="1">
    <citation type="journal article" date="2019" name="Commun. Biol.">
        <title>The bagworm genome reveals a unique fibroin gene that provides high tensile strength.</title>
        <authorList>
            <person name="Kono N."/>
            <person name="Nakamura H."/>
            <person name="Ohtoshi R."/>
            <person name="Tomita M."/>
            <person name="Numata K."/>
            <person name="Arakawa K."/>
        </authorList>
    </citation>
    <scope>NUCLEOTIDE SEQUENCE [LARGE SCALE GENOMIC DNA]</scope>
</reference>
<dbReference type="AlphaFoldDB" id="A0A4C1V4U6"/>
<dbReference type="Proteomes" id="UP000299102">
    <property type="component" value="Unassembled WGS sequence"/>
</dbReference>
<comment type="caution">
    <text evidence="1">The sequence shown here is derived from an EMBL/GenBank/DDBJ whole genome shotgun (WGS) entry which is preliminary data.</text>
</comment>
<proteinExistence type="predicted"/>
<name>A0A4C1V4U6_EUMVA</name>
<accession>A0A4C1V4U6</accession>
<dbReference type="EMBL" id="BGZK01000276">
    <property type="protein sequence ID" value="GBP33609.1"/>
    <property type="molecule type" value="Genomic_DNA"/>
</dbReference>
<protein>
    <submittedName>
        <fullName evidence="1">Uncharacterized protein</fullName>
    </submittedName>
</protein>
<organism evidence="1 2">
    <name type="scientific">Eumeta variegata</name>
    <name type="common">Bagworm moth</name>
    <name type="synonym">Eumeta japonica</name>
    <dbReference type="NCBI Taxonomy" id="151549"/>
    <lineage>
        <taxon>Eukaryota</taxon>
        <taxon>Metazoa</taxon>
        <taxon>Ecdysozoa</taxon>
        <taxon>Arthropoda</taxon>
        <taxon>Hexapoda</taxon>
        <taxon>Insecta</taxon>
        <taxon>Pterygota</taxon>
        <taxon>Neoptera</taxon>
        <taxon>Endopterygota</taxon>
        <taxon>Lepidoptera</taxon>
        <taxon>Glossata</taxon>
        <taxon>Ditrysia</taxon>
        <taxon>Tineoidea</taxon>
        <taxon>Psychidae</taxon>
        <taxon>Oiketicinae</taxon>
        <taxon>Eumeta</taxon>
    </lineage>
</organism>
<evidence type="ECO:0000313" key="2">
    <source>
        <dbReference type="Proteomes" id="UP000299102"/>
    </source>
</evidence>
<keyword evidence="2" id="KW-1185">Reference proteome</keyword>